<dbReference type="AlphaFoldDB" id="A0A9N9JKJ5"/>
<reference evidence="1" key="1">
    <citation type="submission" date="2021-06" db="EMBL/GenBank/DDBJ databases">
        <authorList>
            <person name="Kallberg Y."/>
            <person name="Tangrot J."/>
            <person name="Rosling A."/>
        </authorList>
    </citation>
    <scope>NUCLEOTIDE SEQUENCE</scope>
    <source>
        <strain evidence="1">FL966</strain>
    </source>
</reference>
<dbReference type="EMBL" id="CAJVQA010024836">
    <property type="protein sequence ID" value="CAG8783845.1"/>
    <property type="molecule type" value="Genomic_DNA"/>
</dbReference>
<evidence type="ECO:0000313" key="1">
    <source>
        <dbReference type="EMBL" id="CAG8783845.1"/>
    </source>
</evidence>
<proteinExistence type="predicted"/>
<gene>
    <name evidence="1" type="ORF">CPELLU_LOCUS16552</name>
</gene>
<name>A0A9N9JKJ5_9GLOM</name>
<keyword evidence="2" id="KW-1185">Reference proteome</keyword>
<feature type="non-terminal residue" evidence="1">
    <location>
        <position position="114"/>
    </location>
</feature>
<protein>
    <submittedName>
        <fullName evidence="1">7707_t:CDS:1</fullName>
    </submittedName>
</protein>
<organism evidence="1 2">
    <name type="scientific">Cetraspora pellucida</name>
    <dbReference type="NCBI Taxonomy" id="1433469"/>
    <lineage>
        <taxon>Eukaryota</taxon>
        <taxon>Fungi</taxon>
        <taxon>Fungi incertae sedis</taxon>
        <taxon>Mucoromycota</taxon>
        <taxon>Glomeromycotina</taxon>
        <taxon>Glomeromycetes</taxon>
        <taxon>Diversisporales</taxon>
        <taxon>Gigasporaceae</taxon>
        <taxon>Cetraspora</taxon>
    </lineage>
</organism>
<comment type="caution">
    <text evidence="1">The sequence shown here is derived from an EMBL/GenBank/DDBJ whole genome shotgun (WGS) entry which is preliminary data.</text>
</comment>
<accession>A0A9N9JKJ5</accession>
<dbReference type="Proteomes" id="UP000789759">
    <property type="component" value="Unassembled WGS sequence"/>
</dbReference>
<evidence type="ECO:0000313" key="2">
    <source>
        <dbReference type="Proteomes" id="UP000789759"/>
    </source>
</evidence>
<sequence length="114" mass="12745">ISKKSVILEDESLSTNNNIELTHKNDGKTVQRTALTNVESVQKSGLKQDLVDCLVNESQKRLVLLALDSSGKEKEVDFENSMKKVSEEGDKLNFELGKVFANVFNNVLVMVENF</sequence>